<comment type="caution">
    <text evidence="4">The sequence shown here is derived from an EMBL/GenBank/DDBJ whole genome shotgun (WGS) entry which is preliminary data.</text>
</comment>
<protein>
    <recommendedName>
        <fullName evidence="6">Saccharopine dehydrogenase</fullName>
    </recommendedName>
</protein>
<dbReference type="InterPro" id="IPR005097">
    <property type="entry name" value="Sacchrp_dh_NADP-bd"/>
</dbReference>
<feature type="domain" description="Saccharopine dehydrogenase NADP binding" evidence="2">
    <location>
        <begin position="3"/>
        <end position="132"/>
    </location>
</feature>
<dbReference type="Proteomes" id="UP000583454">
    <property type="component" value="Unassembled WGS sequence"/>
</dbReference>
<dbReference type="Pfam" id="PF13761">
    <property type="entry name" value="DUF4166"/>
    <property type="match status" value="1"/>
</dbReference>
<feature type="region of interest" description="Disordered" evidence="1">
    <location>
        <begin position="556"/>
        <end position="580"/>
    </location>
</feature>
<evidence type="ECO:0000313" key="5">
    <source>
        <dbReference type="Proteomes" id="UP000583454"/>
    </source>
</evidence>
<dbReference type="PANTHER" id="PTHR43796:SF2">
    <property type="entry name" value="CARBOXYNORSPERMIDINE SYNTHASE"/>
    <property type="match status" value="1"/>
</dbReference>
<dbReference type="EMBL" id="JACHOP010000011">
    <property type="protein sequence ID" value="MBB5758100.1"/>
    <property type="molecule type" value="Genomic_DNA"/>
</dbReference>
<dbReference type="InterPro" id="IPR025311">
    <property type="entry name" value="DUF4166"/>
</dbReference>
<dbReference type="AlphaFoldDB" id="A0A840ZLB8"/>
<sequence>MKVLILGGYGVFGGRLVRLLQDLTDLELVVGGRSLARAQAFCQGFCAEYRGAARVVPLALDRADIAQALRDERPDLVVDASGPFQDYGAEPYRVIEACIAAGVDYLDFADGADFVFGVARFDERAKAAGVVVLSGVSSFPVLTAAVLRKLAATMEIHAVEGGIAPSPYAGIGLNVMRAVVGYAGGPVTLRRGGRTVEASGLTESRRFTVAVPGRLPLANLHFSLVDVPDLRVLPPEHPAMTDIWVGAGPVPEVLHRVLNLLAKARARFGLPALTPFSTLFYAVLNRMRFGEHRGGMIVSARGRADGRDVVRSWHLLAEGDDGPLIPSMAIEALIRKRLRGERPAPGARSAVRALELEDYEALFARRAIVFGFRDDAGGGPIYRDILGPAFDALPAPVRALHDEAGPRRWSGTASVRRGRGLVARLLCAMVGFPDAAESVPVTVAFTPEPGAERWTRTIGGKNFASVQSVGTGRDRHLLVERFGPAAFSLALVRDGARLLFVPRRWSFLGVPMPRVLLPGGESFETQAGGRFAFDVTVRVPLVGLLVAYRGTLEPEARPGMDRPFDPGLREPAPSAQDRRPSTGFPVMMRAAHLLLAAGFAALPAGAVLAQGGAFIEVPAFTQRPLTPSLTCAAVRSLVARRGHVVLASSPTAYETVHYESGACQNEVTAAPAFEPTLDEPYCFAGYRCVQRNNGENSVR</sequence>
<feature type="compositionally biased region" description="Basic and acidic residues" evidence="1">
    <location>
        <begin position="556"/>
        <end position="568"/>
    </location>
</feature>
<dbReference type="SUPFAM" id="SSF51735">
    <property type="entry name" value="NAD(P)-binding Rossmann-fold domains"/>
    <property type="match status" value="1"/>
</dbReference>
<evidence type="ECO:0000259" key="3">
    <source>
        <dbReference type="Pfam" id="PF13761"/>
    </source>
</evidence>
<evidence type="ECO:0000259" key="2">
    <source>
        <dbReference type="Pfam" id="PF03435"/>
    </source>
</evidence>
<feature type="domain" description="DUF4166" evidence="3">
    <location>
        <begin position="393"/>
        <end position="552"/>
    </location>
</feature>
<evidence type="ECO:0000256" key="1">
    <source>
        <dbReference type="SAM" id="MobiDB-lite"/>
    </source>
</evidence>
<dbReference type="InterPro" id="IPR036291">
    <property type="entry name" value="NAD(P)-bd_dom_sf"/>
</dbReference>
<proteinExistence type="predicted"/>
<evidence type="ECO:0000313" key="4">
    <source>
        <dbReference type="EMBL" id="MBB5758100.1"/>
    </source>
</evidence>
<dbReference type="Pfam" id="PF03435">
    <property type="entry name" value="Sacchrp_dh_NADP"/>
    <property type="match status" value="1"/>
</dbReference>
<evidence type="ECO:0008006" key="6">
    <source>
        <dbReference type="Google" id="ProtNLM"/>
    </source>
</evidence>
<dbReference type="RefSeq" id="WP_183570236.1">
    <property type="nucleotide sequence ID" value="NZ_JACHOP010000011.1"/>
</dbReference>
<dbReference type="PANTHER" id="PTHR43796">
    <property type="entry name" value="CARBOXYNORSPERMIDINE SYNTHASE"/>
    <property type="match status" value="1"/>
</dbReference>
<name>A0A840ZLB8_9HYPH</name>
<gene>
    <name evidence="4" type="ORF">HNR00_002818</name>
</gene>
<organism evidence="4 5">
    <name type="scientific">Methylorubrum rhodinum</name>
    <dbReference type="NCBI Taxonomy" id="29428"/>
    <lineage>
        <taxon>Bacteria</taxon>
        <taxon>Pseudomonadati</taxon>
        <taxon>Pseudomonadota</taxon>
        <taxon>Alphaproteobacteria</taxon>
        <taxon>Hyphomicrobiales</taxon>
        <taxon>Methylobacteriaceae</taxon>
        <taxon>Methylorubrum</taxon>
    </lineage>
</organism>
<keyword evidence="5" id="KW-1185">Reference proteome</keyword>
<dbReference type="Gene3D" id="3.40.50.720">
    <property type="entry name" value="NAD(P)-binding Rossmann-like Domain"/>
    <property type="match status" value="1"/>
</dbReference>
<reference evidence="4 5" key="1">
    <citation type="submission" date="2020-08" db="EMBL/GenBank/DDBJ databases">
        <title>Genomic Encyclopedia of Type Strains, Phase IV (KMG-IV): sequencing the most valuable type-strain genomes for metagenomic binning, comparative biology and taxonomic classification.</title>
        <authorList>
            <person name="Goeker M."/>
        </authorList>
    </citation>
    <scope>NUCLEOTIDE SEQUENCE [LARGE SCALE GENOMIC DNA]</scope>
    <source>
        <strain evidence="4 5">DSM 2163</strain>
    </source>
</reference>
<accession>A0A840ZLB8</accession>